<dbReference type="InterPro" id="IPR005162">
    <property type="entry name" value="Retrotrans_gag_dom"/>
</dbReference>
<evidence type="ECO:0000259" key="1">
    <source>
        <dbReference type="Pfam" id="PF03732"/>
    </source>
</evidence>
<keyword evidence="3" id="KW-1185">Reference proteome</keyword>
<accession>A0A151SAB1</accession>
<name>A0A151SAB1_CAJCA</name>
<protein>
    <recommendedName>
        <fullName evidence="1">Retrotransposon gag domain-containing protein</fullName>
    </recommendedName>
</protein>
<organism evidence="2 3">
    <name type="scientific">Cajanus cajan</name>
    <name type="common">Pigeon pea</name>
    <name type="synonym">Cajanus indicus</name>
    <dbReference type="NCBI Taxonomy" id="3821"/>
    <lineage>
        <taxon>Eukaryota</taxon>
        <taxon>Viridiplantae</taxon>
        <taxon>Streptophyta</taxon>
        <taxon>Embryophyta</taxon>
        <taxon>Tracheophyta</taxon>
        <taxon>Spermatophyta</taxon>
        <taxon>Magnoliopsida</taxon>
        <taxon>eudicotyledons</taxon>
        <taxon>Gunneridae</taxon>
        <taxon>Pentapetalae</taxon>
        <taxon>rosids</taxon>
        <taxon>fabids</taxon>
        <taxon>Fabales</taxon>
        <taxon>Fabaceae</taxon>
        <taxon>Papilionoideae</taxon>
        <taxon>50 kb inversion clade</taxon>
        <taxon>NPAAA clade</taxon>
        <taxon>indigoferoid/millettioid clade</taxon>
        <taxon>Phaseoleae</taxon>
        <taxon>Cajanus</taxon>
    </lineage>
</organism>
<dbReference type="AlphaFoldDB" id="A0A151SAB1"/>
<sequence length="60" mass="7654">MATLSFQGYVIYWWTSLERERIVYHEPLIQYWNELKSSLKRRHIPFYYERELMDKLQRLQ</sequence>
<dbReference type="Pfam" id="PF03732">
    <property type="entry name" value="Retrotrans_gag"/>
    <property type="match status" value="1"/>
</dbReference>
<dbReference type="Proteomes" id="UP000075243">
    <property type="component" value="Unassembled WGS sequence"/>
</dbReference>
<evidence type="ECO:0000313" key="2">
    <source>
        <dbReference type="EMBL" id="KYP51746.1"/>
    </source>
</evidence>
<dbReference type="EMBL" id="KQ483433">
    <property type="protein sequence ID" value="KYP51746.1"/>
    <property type="molecule type" value="Genomic_DNA"/>
</dbReference>
<evidence type="ECO:0000313" key="3">
    <source>
        <dbReference type="Proteomes" id="UP000075243"/>
    </source>
</evidence>
<dbReference type="Gramene" id="C.cajan_26438.t">
    <property type="protein sequence ID" value="C.cajan_26438.t.cds1"/>
    <property type="gene ID" value="C.cajan_26438"/>
</dbReference>
<proteinExistence type="predicted"/>
<reference evidence="2" key="1">
    <citation type="journal article" date="2012" name="Nat. Biotechnol.">
        <title>Draft genome sequence of pigeonpea (Cajanus cajan), an orphan legume crop of resource-poor farmers.</title>
        <authorList>
            <person name="Varshney R.K."/>
            <person name="Chen W."/>
            <person name="Li Y."/>
            <person name="Bharti A.K."/>
            <person name="Saxena R.K."/>
            <person name="Schlueter J.A."/>
            <person name="Donoghue M.T."/>
            <person name="Azam S."/>
            <person name="Fan G."/>
            <person name="Whaley A.M."/>
            <person name="Farmer A.D."/>
            <person name="Sheridan J."/>
            <person name="Iwata A."/>
            <person name="Tuteja R."/>
            <person name="Penmetsa R.V."/>
            <person name="Wu W."/>
            <person name="Upadhyaya H.D."/>
            <person name="Yang S.P."/>
            <person name="Shah T."/>
            <person name="Saxena K.B."/>
            <person name="Michael T."/>
            <person name="McCombie W.R."/>
            <person name="Yang B."/>
            <person name="Zhang G."/>
            <person name="Yang H."/>
            <person name="Wang J."/>
            <person name="Spillane C."/>
            <person name="Cook D.R."/>
            <person name="May G.D."/>
            <person name="Xu X."/>
            <person name="Jackson S.A."/>
        </authorList>
    </citation>
    <scope>NUCLEOTIDE SEQUENCE [LARGE SCALE GENOMIC DNA]</scope>
</reference>
<gene>
    <name evidence="2" type="ORF">KK1_026406</name>
</gene>
<feature type="domain" description="Retrotransposon gag" evidence="1">
    <location>
        <begin position="1"/>
        <end position="60"/>
    </location>
</feature>